<evidence type="ECO:0000256" key="1">
    <source>
        <dbReference type="SAM" id="Coils"/>
    </source>
</evidence>
<dbReference type="InterPro" id="IPR036465">
    <property type="entry name" value="vWFA_dom_sf"/>
</dbReference>
<name>A0ABV8SJG5_9GAMM</name>
<feature type="coiled-coil region" evidence="1">
    <location>
        <begin position="42"/>
        <end position="83"/>
    </location>
</feature>
<dbReference type="SUPFAM" id="SSF53300">
    <property type="entry name" value="vWA-like"/>
    <property type="match status" value="1"/>
</dbReference>
<gene>
    <name evidence="2" type="ORF">ACFPN2_00900</name>
</gene>
<keyword evidence="3" id="KW-1185">Reference proteome</keyword>
<dbReference type="EMBL" id="JBHSDU010000001">
    <property type="protein sequence ID" value="MFC4307627.1"/>
    <property type="molecule type" value="Genomic_DNA"/>
</dbReference>
<keyword evidence="1" id="KW-0175">Coiled coil</keyword>
<evidence type="ECO:0000313" key="2">
    <source>
        <dbReference type="EMBL" id="MFC4307627.1"/>
    </source>
</evidence>
<comment type="caution">
    <text evidence="2">The sequence shown here is derived from an EMBL/GenBank/DDBJ whole genome shotgun (WGS) entry which is preliminary data.</text>
</comment>
<accession>A0ABV8SJG5</accession>
<organism evidence="2 3">
    <name type="scientific">Steroidobacter flavus</name>
    <dbReference type="NCBI Taxonomy" id="1842136"/>
    <lineage>
        <taxon>Bacteria</taxon>
        <taxon>Pseudomonadati</taxon>
        <taxon>Pseudomonadota</taxon>
        <taxon>Gammaproteobacteria</taxon>
        <taxon>Steroidobacterales</taxon>
        <taxon>Steroidobacteraceae</taxon>
        <taxon>Steroidobacter</taxon>
    </lineage>
</organism>
<dbReference type="Proteomes" id="UP001595904">
    <property type="component" value="Unassembled WGS sequence"/>
</dbReference>
<protein>
    <submittedName>
        <fullName evidence="2">VWA domain-containing protein</fullName>
    </submittedName>
</protein>
<reference evidence="3" key="1">
    <citation type="journal article" date="2019" name="Int. J. Syst. Evol. Microbiol.">
        <title>The Global Catalogue of Microorganisms (GCM) 10K type strain sequencing project: providing services to taxonomists for standard genome sequencing and annotation.</title>
        <authorList>
            <consortium name="The Broad Institute Genomics Platform"/>
            <consortium name="The Broad Institute Genome Sequencing Center for Infectious Disease"/>
            <person name="Wu L."/>
            <person name="Ma J."/>
        </authorList>
    </citation>
    <scope>NUCLEOTIDE SEQUENCE [LARGE SCALE GENOMIC DNA]</scope>
    <source>
        <strain evidence="3">CGMCC 1.10759</strain>
    </source>
</reference>
<evidence type="ECO:0000313" key="3">
    <source>
        <dbReference type="Proteomes" id="UP001595904"/>
    </source>
</evidence>
<proteinExistence type="predicted"/>
<sequence length="330" mass="36772">MFSISFLDCITCGLGSVILLLVLSNVRSPAIEESEQAAHGRILNLEDQLVDIRGESEILNRDLRAQQEQLADEKARIARLYGDLSALRGKFSASTKDSDAANKIQGQLVAAREKLTEEMKRLYAGPEFKHQNGDIVGGVPIDSEYVVFVIDTSGSMFNYAWPMMLQSMQEILNIYPHLKGIQVTNDVGTPMFPGYQGKWITDSPEARKMVLDRLRTWNAFSASNPSQGIVSAIRTYWAADKKISLYVFGDEFTGPSVDTVVKTVDMVNRTDQSGERRVRIHAIGFPVTPLAPQYTSIRFATLMRIICQKNNGTFVGMHEADSRGPRIKMS</sequence>